<sequence length="128" mass="13470">MPDGMVDVGAAAGVVPDAREITKINSGGGDTQEVMDVEEEGGGGNLVPPPNQYVVLAQQRVQLAQSHHLGKANYLKLIHILNFTAACSRVRGHLATPGASTASRDWGNKKFTKPSPTVAEEAHSVGSW</sequence>
<feature type="region of interest" description="Disordered" evidence="1">
    <location>
        <begin position="95"/>
        <end position="128"/>
    </location>
</feature>
<accession>A0A0G4FWI4</accession>
<reference evidence="2" key="1">
    <citation type="submission" date="2014-11" db="EMBL/GenBank/DDBJ databases">
        <authorList>
            <person name="Otto D Thomas"/>
            <person name="Naeem Raeece"/>
        </authorList>
    </citation>
    <scope>NUCLEOTIDE SEQUENCE</scope>
</reference>
<dbReference type="VEuPathDB" id="CryptoDB:Cvel_19100"/>
<evidence type="ECO:0000256" key="1">
    <source>
        <dbReference type="SAM" id="MobiDB-lite"/>
    </source>
</evidence>
<feature type="region of interest" description="Disordered" evidence="1">
    <location>
        <begin position="24"/>
        <end position="49"/>
    </location>
</feature>
<dbReference type="EMBL" id="CDMZ01000686">
    <property type="protein sequence ID" value="CEM19498.1"/>
    <property type="molecule type" value="Genomic_DNA"/>
</dbReference>
<evidence type="ECO:0000313" key="2">
    <source>
        <dbReference type="EMBL" id="CEM19498.1"/>
    </source>
</evidence>
<gene>
    <name evidence="2" type="ORF">Cvel_19100</name>
</gene>
<dbReference type="AlphaFoldDB" id="A0A0G4FWI4"/>
<name>A0A0G4FWI4_9ALVE</name>
<proteinExistence type="predicted"/>
<organism evidence="2">
    <name type="scientific">Chromera velia CCMP2878</name>
    <dbReference type="NCBI Taxonomy" id="1169474"/>
    <lineage>
        <taxon>Eukaryota</taxon>
        <taxon>Sar</taxon>
        <taxon>Alveolata</taxon>
        <taxon>Colpodellida</taxon>
        <taxon>Chromeraceae</taxon>
        <taxon>Chromera</taxon>
    </lineage>
</organism>
<protein>
    <submittedName>
        <fullName evidence="2">Uncharacterized protein</fullName>
    </submittedName>
</protein>